<dbReference type="SUPFAM" id="SSF81469">
    <property type="entry name" value="Bacterial aa3 type cytochrome c oxidase subunit IV"/>
    <property type="match status" value="1"/>
</dbReference>
<dbReference type="EMBL" id="VDUZ01000001">
    <property type="protein sequence ID" value="TXL82217.1"/>
    <property type="molecule type" value="Genomic_DNA"/>
</dbReference>
<keyword evidence="4" id="KW-1185">Reference proteome</keyword>
<keyword evidence="1" id="KW-0812">Transmembrane</keyword>
<evidence type="ECO:0000259" key="2">
    <source>
        <dbReference type="Pfam" id="PF07835"/>
    </source>
</evidence>
<evidence type="ECO:0000256" key="1">
    <source>
        <dbReference type="SAM" id="Phobius"/>
    </source>
</evidence>
<proteinExistence type="predicted"/>
<protein>
    <submittedName>
        <fullName evidence="3">Aa3-type cytochrome c oxidase subunit IV</fullName>
    </submittedName>
</protein>
<feature type="transmembrane region" description="Helical" evidence="1">
    <location>
        <begin position="21"/>
        <end position="40"/>
    </location>
</feature>
<feature type="domain" description="Cytochrome c oxidase subunit IV bacterial aa3 type" evidence="2">
    <location>
        <begin position="5"/>
        <end position="39"/>
    </location>
</feature>
<comment type="caution">
    <text evidence="3">The sequence shown here is derived from an EMBL/GenBank/DDBJ whole genome shotgun (WGS) entry which is preliminary data.</text>
</comment>
<dbReference type="InterPro" id="IPR012422">
    <property type="entry name" value="Cyt_c_oxidase_su4_bac-aa3"/>
</dbReference>
<reference evidence="3 4" key="1">
    <citation type="submission" date="2019-06" db="EMBL/GenBank/DDBJ databases">
        <title>New taxonomy in bacterial strain CC-CFT640, isolated from vineyard.</title>
        <authorList>
            <person name="Lin S.-Y."/>
            <person name="Tsai C.-F."/>
            <person name="Young C.-C."/>
        </authorList>
    </citation>
    <scope>NUCLEOTIDE SEQUENCE [LARGE SCALE GENOMIC DNA]</scope>
    <source>
        <strain evidence="3 4">CC-CFT640</strain>
    </source>
</reference>
<dbReference type="RefSeq" id="WP_147844921.1">
    <property type="nucleotide sequence ID" value="NZ_VDUZ01000001.1"/>
</dbReference>
<dbReference type="Proteomes" id="UP000321638">
    <property type="component" value="Unassembled WGS sequence"/>
</dbReference>
<name>A0A5C8PVG6_9HYPH</name>
<organism evidence="3 4">
    <name type="scientific">Vineibacter terrae</name>
    <dbReference type="NCBI Taxonomy" id="2586908"/>
    <lineage>
        <taxon>Bacteria</taxon>
        <taxon>Pseudomonadati</taxon>
        <taxon>Pseudomonadota</taxon>
        <taxon>Alphaproteobacteria</taxon>
        <taxon>Hyphomicrobiales</taxon>
        <taxon>Vineibacter</taxon>
    </lineage>
</organism>
<gene>
    <name evidence="3" type="ORF">FHP25_00520</name>
</gene>
<sequence length="67" mass="7402">MADSNFDMRQHRETYNTVMKLTSYTVLALLIIVLGLAFGVVAKMGWSVIVAMFIALVALTIVAAVRR</sequence>
<accession>A0A5C8PVG6</accession>
<feature type="transmembrane region" description="Helical" evidence="1">
    <location>
        <begin position="46"/>
        <end position="65"/>
    </location>
</feature>
<dbReference type="AlphaFoldDB" id="A0A5C8PVG6"/>
<keyword evidence="1" id="KW-1133">Transmembrane helix</keyword>
<dbReference type="InterPro" id="IPR036596">
    <property type="entry name" value="Cyt-C_aa3_sf"/>
</dbReference>
<evidence type="ECO:0000313" key="4">
    <source>
        <dbReference type="Proteomes" id="UP000321638"/>
    </source>
</evidence>
<keyword evidence="1" id="KW-0472">Membrane</keyword>
<evidence type="ECO:0000313" key="3">
    <source>
        <dbReference type="EMBL" id="TXL82217.1"/>
    </source>
</evidence>
<dbReference type="Pfam" id="PF07835">
    <property type="entry name" value="COX4_pro_2"/>
    <property type="match status" value="1"/>
</dbReference>